<organism evidence="3 4">
    <name type="scientific">Goodfellowiella coeruleoviolacea</name>
    <dbReference type="NCBI Taxonomy" id="334858"/>
    <lineage>
        <taxon>Bacteria</taxon>
        <taxon>Bacillati</taxon>
        <taxon>Actinomycetota</taxon>
        <taxon>Actinomycetes</taxon>
        <taxon>Pseudonocardiales</taxon>
        <taxon>Pseudonocardiaceae</taxon>
        <taxon>Goodfellowiella</taxon>
    </lineage>
</organism>
<dbReference type="PANTHER" id="PTHR24260">
    <property type="match status" value="1"/>
</dbReference>
<evidence type="ECO:0000259" key="2">
    <source>
        <dbReference type="PROSITE" id="PS50240"/>
    </source>
</evidence>
<dbReference type="Pfam" id="PF00089">
    <property type="entry name" value="Trypsin"/>
    <property type="match status" value="1"/>
</dbReference>
<keyword evidence="1" id="KW-1015">Disulfide bond</keyword>
<dbReference type="FunFam" id="2.40.10.10:FF:000068">
    <property type="entry name" value="transmembrane protease serine 2"/>
    <property type="match status" value="1"/>
</dbReference>
<keyword evidence="4" id="KW-1185">Reference proteome</keyword>
<dbReference type="SMART" id="SM00020">
    <property type="entry name" value="Tryp_SPc"/>
    <property type="match status" value="1"/>
</dbReference>
<dbReference type="InterPro" id="IPR051333">
    <property type="entry name" value="CLIP_Serine_Protease"/>
</dbReference>
<dbReference type="GO" id="GO:0004252">
    <property type="term" value="F:serine-type endopeptidase activity"/>
    <property type="evidence" value="ECO:0007669"/>
    <property type="project" value="InterPro"/>
</dbReference>
<dbReference type="InterPro" id="IPR001254">
    <property type="entry name" value="Trypsin_dom"/>
</dbReference>
<name>A0AAE3GCP7_9PSEU</name>
<comment type="caution">
    <text evidence="3">The sequence shown here is derived from an EMBL/GenBank/DDBJ whole genome shotgun (WGS) entry which is preliminary data.</text>
</comment>
<proteinExistence type="predicted"/>
<feature type="domain" description="Peptidase S1" evidence="2">
    <location>
        <begin position="27"/>
        <end position="261"/>
    </location>
</feature>
<dbReference type="RefSeq" id="WP_253771235.1">
    <property type="nucleotide sequence ID" value="NZ_JAMTCK010000006.1"/>
</dbReference>
<dbReference type="Proteomes" id="UP001206128">
    <property type="component" value="Unassembled WGS sequence"/>
</dbReference>
<evidence type="ECO:0000313" key="3">
    <source>
        <dbReference type="EMBL" id="MCP2165881.1"/>
    </source>
</evidence>
<dbReference type="PROSITE" id="PS00134">
    <property type="entry name" value="TRYPSIN_HIS"/>
    <property type="match status" value="1"/>
</dbReference>
<reference evidence="3" key="1">
    <citation type="submission" date="2022-06" db="EMBL/GenBank/DDBJ databases">
        <title>Genomic Encyclopedia of Archaeal and Bacterial Type Strains, Phase II (KMG-II): from individual species to whole genera.</title>
        <authorList>
            <person name="Goeker M."/>
        </authorList>
    </citation>
    <scope>NUCLEOTIDE SEQUENCE</scope>
    <source>
        <strain evidence="3">DSM 43935</strain>
    </source>
</reference>
<dbReference type="EMBL" id="JAMTCK010000006">
    <property type="protein sequence ID" value="MCP2165881.1"/>
    <property type="molecule type" value="Genomic_DNA"/>
</dbReference>
<dbReference type="AlphaFoldDB" id="A0AAE3GCP7"/>
<dbReference type="PANTHER" id="PTHR24260:SF136">
    <property type="entry name" value="GH08193P-RELATED"/>
    <property type="match status" value="1"/>
</dbReference>
<dbReference type="InterPro" id="IPR001314">
    <property type="entry name" value="Peptidase_S1A"/>
</dbReference>
<protein>
    <submittedName>
        <fullName evidence="3">Trypsin</fullName>
    </submittedName>
</protein>
<dbReference type="InterPro" id="IPR009003">
    <property type="entry name" value="Peptidase_S1_PA"/>
</dbReference>
<sequence>MRPRFLVSTVLLAVLVVLAGAGGAGAIVGGRPATEPYPFMASVRMPHQPWFQCGGALVHQQWVLTAAHCVDGWQPGAFEIRAGSADRDAGGEVRAVREVVLHPEFSPDVGIPNYWNDLALLRLDRPVALAPVPIADAVAVGARVRLPGWGRECSEFVCPNPPTVQHLKELDSQVLADKVCARQDASFNGAVEVCVDSPGGESICQGDSGGPALVRGASGRWELVGVASNWATADPTLVCGAAAISYADTTVARSWLGQRLTA</sequence>
<evidence type="ECO:0000256" key="1">
    <source>
        <dbReference type="ARBA" id="ARBA00023157"/>
    </source>
</evidence>
<dbReference type="InterPro" id="IPR043504">
    <property type="entry name" value="Peptidase_S1_PA_chymotrypsin"/>
</dbReference>
<evidence type="ECO:0000313" key="4">
    <source>
        <dbReference type="Proteomes" id="UP001206128"/>
    </source>
</evidence>
<dbReference type="GO" id="GO:0006508">
    <property type="term" value="P:proteolysis"/>
    <property type="evidence" value="ECO:0007669"/>
    <property type="project" value="InterPro"/>
</dbReference>
<dbReference type="PRINTS" id="PR00722">
    <property type="entry name" value="CHYMOTRYPSIN"/>
</dbReference>
<dbReference type="Gene3D" id="2.40.10.10">
    <property type="entry name" value="Trypsin-like serine proteases"/>
    <property type="match status" value="1"/>
</dbReference>
<dbReference type="SUPFAM" id="SSF50494">
    <property type="entry name" value="Trypsin-like serine proteases"/>
    <property type="match status" value="1"/>
</dbReference>
<accession>A0AAE3GCP7</accession>
<gene>
    <name evidence="3" type="ORF">LX83_002740</name>
</gene>
<dbReference type="CDD" id="cd00190">
    <property type="entry name" value="Tryp_SPc"/>
    <property type="match status" value="1"/>
</dbReference>
<dbReference type="PROSITE" id="PS50240">
    <property type="entry name" value="TRYPSIN_DOM"/>
    <property type="match status" value="1"/>
</dbReference>
<dbReference type="InterPro" id="IPR018114">
    <property type="entry name" value="TRYPSIN_HIS"/>
</dbReference>